<protein>
    <recommendedName>
        <fullName evidence="2">Bacterial spore germination immunoglobulin-like domain-containing protein</fullName>
    </recommendedName>
</protein>
<feature type="domain" description="Bacterial spore germination immunoglobulin-like" evidence="2">
    <location>
        <begin position="56"/>
        <end position="144"/>
    </location>
</feature>
<dbReference type="AlphaFoldDB" id="A0A1F6YCA2"/>
<evidence type="ECO:0000313" key="3">
    <source>
        <dbReference type="EMBL" id="OGJ03957.1"/>
    </source>
</evidence>
<feature type="transmembrane region" description="Helical" evidence="1">
    <location>
        <begin position="7"/>
        <end position="25"/>
    </location>
</feature>
<reference evidence="3 4" key="1">
    <citation type="journal article" date="2016" name="Nat. Commun.">
        <title>Thousands of microbial genomes shed light on interconnected biogeochemical processes in an aquifer system.</title>
        <authorList>
            <person name="Anantharaman K."/>
            <person name="Brown C.T."/>
            <person name="Hug L.A."/>
            <person name="Sharon I."/>
            <person name="Castelle C.J."/>
            <person name="Probst A.J."/>
            <person name="Thomas B.C."/>
            <person name="Singh A."/>
            <person name="Wilkins M.J."/>
            <person name="Karaoz U."/>
            <person name="Brodie E.L."/>
            <person name="Williams K.H."/>
            <person name="Hubbard S.S."/>
            <person name="Banfield J.F."/>
        </authorList>
    </citation>
    <scope>NUCLEOTIDE SEQUENCE [LARGE SCALE GENOMIC DNA]</scope>
</reference>
<name>A0A1F6YCA2_9BACT</name>
<keyword evidence="1" id="KW-0472">Membrane</keyword>
<gene>
    <name evidence="3" type="ORF">A3F97_02640</name>
</gene>
<accession>A0A1F6YCA2</accession>
<dbReference type="Pfam" id="PF10648">
    <property type="entry name" value="Gmad2"/>
    <property type="match status" value="1"/>
</dbReference>
<keyword evidence="1" id="KW-0812">Transmembrane</keyword>
<evidence type="ECO:0000259" key="2">
    <source>
        <dbReference type="Pfam" id="PF10648"/>
    </source>
</evidence>
<proteinExistence type="predicted"/>
<dbReference type="Proteomes" id="UP000176826">
    <property type="component" value="Unassembled WGS sequence"/>
</dbReference>
<comment type="caution">
    <text evidence="3">The sequence shown here is derived from an EMBL/GenBank/DDBJ whole genome shotgun (WGS) entry which is preliminary data.</text>
</comment>
<dbReference type="InterPro" id="IPR018911">
    <property type="entry name" value="Gmad2_Ig-like_dom"/>
</dbReference>
<evidence type="ECO:0000313" key="4">
    <source>
        <dbReference type="Proteomes" id="UP000176826"/>
    </source>
</evidence>
<evidence type="ECO:0000256" key="1">
    <source>
        <dbReference type="SAM" id="Phobius"/>
    </source>
</evidence>
<dbReference type="EMBL" id="MFVT01000015">
    <property type="protein sequence ID" value="OGJ03957.1"/>
    <property type="molecule type" value="Genomic_DNA"/>
</dbReference>
<sequence>MLMKIKIIIAVGVLVIGIGYFAFYFKNPVPAGKMPAQNLDQNLQKITYNNATTDLIIVELPFPGAVTGKEFSVIGKARGNWFFEASFPITLLDKNGNMLVETYATAQGEWMTTDFVPFKSEVKAPIDYIGPATLILKKDNPSDMREFDASISFPITIEY</sequence>
<keyword evidence="1" id="KW-1133">Transmembrane helix</keyword>
<organism evidence="3 4">
    <name type="scientific">Candidatus Nomurabacteria bacterium RIFCSPLOWO2_12_FULL_41_10</name>
    <dbReference type="NCBI Taxonomy" id="1801795"/>
    <lineage>
        <taxon>Bacteria</taxon>
        <taxon>Candidatus Nomuraibacteriota</taxon>
    </lineage>
</organism>